<organism evidence="1">
    <name type="scientific">marine metagenome</name>
    <dbReference type="NCBI Taxonomy" id="408172"/>
    <lineage>
        <taxon>unclassified sequences</taxon>
        <taxon>metagenomes</taxon>
        <taxon>ecological metagenomes</taxon>
    </lineage>
</organism>
<accession>A0A382FQW3</accession>
<evidence type="ECO:0000313" key="1">
    <source>
        <dbReference type="EMBL" id="SVB65390.1"/>
    </source>
</evidence>
<name>A0A382FQW3_9ZZZZ</name>
<proteinExistence type="predicted"/>
<dbReference type="EMBL" id="UINC01051343">
    <property type="protein sequence ID" value="SVB65390.1"/>
    <property type="molecule type" value="Genomic_DNA"/>
</dbReference>
<dbReference type="PROSITE" id="PS51257">
    <property type="entry name" value="PROKAR_LIPOPROTEIN"/>
    <property type="match status" value="1"/>
</dbReference>
<feature type="non-terminal residue" evidence="1">
    <location>
        <position position="91"/>
    </location>
</feature>
<dbReference type="AlphaFoldDB" id="A0A382FQW3"/>
<sequence length="91" mass="10496">MNRYFKIILSFLFIVLLQSCATTSKKPQSVHGDKPLIDTAKIIIEGREDMDKKVREGPKPYDSEVMIRAEKRKTITTENVKNYVTISDEYA</sequence>
<reference evidence="1" key="1">
    <citation type="submission" date="2018-05" db="EMBL/GenBank/DDBJ databases">
        <authorList>
            <person name="Lanie J.A."/>
            <person name="Ng W.-L."/>
            <person name="Kazmierczak K.M."/>
            <person name="Andrzejewski T.M."/>
            <person name="Davidsen T.M."/>
            <person name="Wayne K.J."/>
            <person name="Tettelin H."/>
            <person name="Glass J.I."/>
            <person name="Rusch D."/>
            <person name="Podicherti R."/>
            <person name="Tsui H.-C.T."/>
            <person name="Winkler M.E."/>
        </authorList>
    </citation>
    <scope>NUCLEOTIDE SEQUENCE</scope>
</reference>
<gene>
    <name evidence="1" type="ORF">METZ01_LOCUS218244</name>
</gene>
<protein>
    <submittedName>
        <fullName evidence="1">Uncharacterized protein</fullName>
    </submittedName>
</protein>